<name>A0ABN7T0G1_OIKDI</name>
<evidence type="ECO:0000256" key="1">
    <source>
        <dbReference type="SAM" id="MobiDB-lite"/>
    </source>
</evidence>
<accession>A0ABN7T0G1</accession>
<feature type="transmembrane region" description="Helical" evidence="2">
    <location>
        <begin position="59"/>
        <end position="78"/>
    </location>
</feature>
<keyword evidence="2" id="KW-1133">Transmembrane helix</keyword>
<feature type="region of interest" description="Disordered" evidence="1">
    <location>
        <begin position="160"/>
        <end position="190"/>
    </location>
</feature>
<dbReference type="Proteomes" id="UP001158576">
    <property type="component" value="Chromosome 2"/>
</dbReference>
<proteinExistence type="predicted"/>
<reference evidence="3 4" key="1">
    <citation type="submission" date="2021-04" db="EMBL/GenBank/DDBJ databases">
        <authorList>
            <person name="Bliznina A."/>
        </authorList>
    </citation>
    <scope>NUCLEOTIDE SEQUENCE [LARGE SCALE GENOMIC DNA]</scope>
</reference>
<keyword evidence="2" id="KW-0472">Membrane</keyword>
<keyword evidence="4" id="KW-1185">Reference proteome</keyword>
<protein>
    <submittedName>
        <fullName evidence="3">Oidioi.mRNA.OKI2018_I69.chr2.g5298.t1.cds</fullName>
    </submittedName>
</protein>
<organism evidence="3 4">
    <name type="scientific">Oikopleura dioica</name>
    <name type="common">Tunicate</name>
    <dbReference type="NCBI Taxonomy" id="34765"/>
    <lineage>
        <taxon>Eukaryota</taxon>
        <taxon>Metazoa</taxon>
        <taxon>Chordata</taxon>
        <taxon>Tunicata</taxon>
        <taxon>Appendicularia</taxon>
        <taxon>Copelata</taxon>
        <taxon>Oikopleuridae</taxon>
        <taxon>Oikopleura</taxon>
    </lineage>
</organism>
<dbReference type="EMBL" id="OU015567">
    <property type="protein sequence ID" value="CAG5110951.1"/>
    <property type="molecule type" value="Genomic_DNA"/>
</dbReference>
<feature type="compositionally biased region" description="Polar residues" evidence="1">
    <location>
        <begin position="181"/>
        <end position="190"/>
    </location>
</feature>
<sequence>MFVRCILYQAGKCLEYANYEDINDYFLIDEDDDEIETDPDEDDDDDEKDIPTDPDVISGWIYTVGIIIFTIIVLYCLCCSGRDGDSVASSSYASDTEHGKSSKASYSAAKKSAGLMDKFKQNVKKSFDVALDTDSDGNGVPPAPSAAGFSFQTKKRGFKNFFKPRTPKKDYMPLSAEEESMNQTIQSYQN</sequence>
<evidence type="ECO:0000313" key="4">
    <source>
        <dbReference type="Proteomes" id="UP001158576"/>
    </source>
</evidence>
<keyword evidence="2" id="KW-0812">Transmembrane</keyword>
<gene>
    <name evidence="3" type="ORF">OKIOD_LOCUS14063</name>
</gene>
<evidence type="ECO:0000313" key="3">
    <source>
        <dbReference type="EMBL" id="CAG5110951.1"/>
    </source>
</evidence>
<evidence type="ECO:0000256" key="2">
    <source>
        <dbReference type="SAM" id="Phobius"/>
    </source>
</evidence>